<accession>A0A4R4W5T6</accession>
<dbReference type="AlphaFoldDB" id="A0A4R4W5T6"/>
<evidence type="ECO:0000259" key="9">
    <source>
        <dbReference type="PROSITE" id="PS50893"/>
    </source>
</evidence>
<dbReference type="InterPro" id="IPR017871">
    <property type="entry name" value="ABC_transporter-like_CS"/>
</dbReference>
<keyword evidence="4" id="KW-1003">Cell membrane</keyword>
<dbReference type="NCBIfam" id="NF007739">
    <property type="entry name" value="PRK10419.1"/>
    <property type="match status" value="2"/>
</dbReference>
<feature type="domain" description="ABC transporter" evidence="9">
    <location>
        <begin position="1"/>
        <end position="248"/>
    </location>
</feature>
<evidence type="ECO:0000313" key="10">
    <source>
        <dbReference type="EMBL" id="TDD08480.1"/>
    </source>
</evidence>
<evidence type="ECO:0000256" key="6">
    <source>
        <dbReference type="ARBA" id="ARBA00022840"/>
    </source>
</evidence>
<keyword evidence="6 10" id="KW-0067">ATP-binding</keyword>
<comment type="similarity">
    <text evidence="2">Belongs to the ABC transporter superfamily.</text>
</comment>
<keyword evidence="11" id="KW-1185">Reference proteome</keyword>
<dbReference type="NCBIfam" id="TIGR01727">
    <property type="entry name" value="oligo_HPY"/>
    <property type="match status" value="2"/>
</dbReference>
<dbReference type="InterPro" id="IPR027417">
    <property type="entry name" value="P-loop_NTPase"/>
</dbReference>
<evidence type="ECO:0000313" key="11">
    <source>
        <dbReference type="Proteomes" id="UP000295258"/>
    </source>
</evidence>
<dbReference type="GO" id="GO:0016887">
    <property type="term" value="F:ATP hydrolysis activity"/>
    <property type="evidence" value="ECO:0007669"/>
    <property type="project" value="InterPro"/>
</dbReference>
<comment type="subcellular location">
    <subcellularLocation>
        <location evidence="1">Cell membrane</location>
        <topology evidence="1">Peripheral membrane protein</topology>
    </subcellularLocation>
</comment>
<feature type="region of interest" description="Disordered" evidence="8">
    <location>
        <begin position="677"/>
        <end position="715"/>
    </location>
</feature>
<evidence type="ECO:0000256" key="7">
    <source>
        <dbReference type="ARBA" id="ARBA00023136"/>
    </source>
</evidence>
<dbReference type="PANTHER" id="PTHR43297:SF2">
    <property type="entry name" value="DIPEPTIDE TRANSPORT ATP-BINDING PROTEIN DPPD"/>
    <property type="match status" value="1"/>
</dbReference>
<keyword evidence="3" id="KW-0813">Transport</keyword>
<keyword evidence="5" id="KW-0547">Nucleotide-binding</keyword>
<evidence type="ECO:0000256" key="8">
    <source>
        <dbReference type="SAM" id="MobiDB-lite"/>
    </source>
</evidence>
<sequence>MTVEFTTSAGVVRAVDGMSYDVFGGETLGVVGETGSGKSVSVLAALGLLRTPNLRRVSGRALLGDVDLLALPEPDLRRRLGRDVAMIFQDAISALNPVQRVGHQIAEALRVHDRALSAAAARTRVVELLDMVGVPHPGTRYDQYPHQFSGGMCQRVMIAMAIANRPKVLIADEPTTALDVSVQAQILDLLRVARQETGAGVVLITHDLGVVAETADRVSVTYGGRIVEAGDVTQIFTRPRHPYTAALLGALPRLDTASDRLLPIPGQPPDPSELPPGCAFAPRCPISRGRALCTELRPEPVPDGGGAGASACHFPDEAASLLTARPDGEQAAPVDERAEPAGTRESAGAPVTAGGPAAPVLDIREAMARFPVRSGLLARPSAWVHAVDGVSLRVPAGRTLGLVGESGCGKTTLARLVLRLVEPTGGQIMVDGDDVGKAGRSQLRRIRRRAQMVFQDPYASLNPRLSVGDNVAEPLRLQGVPHGRRRLEVADLFTRVGLRPEHADRLPAQFSGGQRQRVAIARALASRPGLLILDEPVSALDVSVQAQVLNLLADLQRASAMAYLFVSHDLAVIRQVADEVAVMYLGRIVESGSVRRVYDDPRHPYTRALLASVPVPDPVGRAGRRRVPLGGDVPSPVDPPSGCRFRTRCPLAAAVCAEEEPPLRLIAGGHTACHFAEQTPGLKPAERTPALKPAEQTPGPEPAERAAGQEPEVRG</sequence>
<dbReference type="Pfam" id="PF08352">
    <property type="entry name" value="oligo_HPY"/>
    <property type="match status" value="2"/>
</dbReference>
<dbReference type="CDD" id="cd03257">
    <property type="entry name" value="ABC_NikE_OppD_transporters"/>
    <property type="match status" value="2"/>
</dbReference>
<comment type="caution">
    <text evidence="10">The sequence shown here is derived from an EMBL/GenBank/DDBJ whole genome shotgun (WGS) entry which is preliminary data.</text>
</comment>
<dbReference type="Gene3D" id="3.40.50.300">
    <property type="entry name" value="P-loop containing nucleotide triphosphate hydrolases"/>
    <property type="match status" value="2"/>
</dbReference>
<evidence type="ECO:0000256" key="3">
    <source>
        <dbReference type="ARBA" id="ARBA00022448"/>
    </source>
</evidence>
<proteinExistence type="inferred from homology"/>
<protein>
    <submittedName>
        <fullName evidence="10">ABC transporter ATP-binding protein</fullName>
    </submittedName>
</protein>
<evidence type="ECO:0000256" key="4">
    <source>
        <dbReference type="ARBA" id="ARBA00022475"/>
    </source>
</evidence>
<keyword evidence="7" id="KW-0472">Membrane</keyword>
<dbReference type="InterPro" id="IPR003439">
    <property type="entry name" value="ABC_transporter-like_ATP-bd"/>
</dbReference>
<name>A0A4R4W5T6_9ACTN</name>
<dbReference type="InterPro" id="IPR003593">
    <property type="entry name" value="AAA+_ATPase"/>
</dbReference>
<dbReference type="SUPFAM" id="SSF52540">
    <property type="entry name" value="P-loop containing nucleoside triphosphate hydrolases"/>
    <property type="match status" value="2"/>
</dbReference>
<dbReference type="GO" id="GO:0005886">
    <property type="term" value="C:plasma membrane"/>
    <property type="evidence" value="ECO:0007669"/>
    <property type="project" value="UniProtKB-SubCell"/>
</dbReference>
<dbReference type="FunFam" id="3.40.50.300:FF:000016">
    <property type="entry name" value="Oligopeptide ABC transporter ATP-binding component"/>
    <property type="match status" value="2"/>
</dbReference>
<evidence type="ECO:0000256" key="2">
    <source>
        <dbReference type="ARBA" id="ARBA00005417"/>
    </source>
</evidence>
<dbReference type="GO" id="GO:0005524">
    <property type="term" value="F:ATP binding"/>
    <property type="evidence" value="ECO:0007669"/>
    <property type="project" value="UniProtKB-KW"/>
</dbReference>
<evidence type="ECO:0000256" key="1">
    <source>
        <dbReference type="ARBA" id="ARBA00004202"/>
    </source>
</evidence>
<dbReference type="GO" id="GO:0015833">
    <property type="term" value="P:peptide transport"/>
    <property type="evidence" value="ECO:0007669"/>
    <property type="project" value="InterPro"/>
</dbReference>
<dbReference type="EMBL" id="SMKO01000021">
    <property type="protein sequence ID" value="TDD08480.1"/>
    <property type="molecule type" value="Genomic_DNA"/>
</dbReference>
<feature type="domain" description="ABC transporter" evidence="9">
    <location>
        <begin position="372"/>
        <end position="610"/>
    </location>
</feature>
<dbReference type="PROSITE" id="PS00211">
    <property type="entry name" value="ABC_TRANSPORTER_1"/>
    <property type="match status" value="2"/>
</dbReference>
<feature type="region of interest" description="Disordered" evidence="8">
    <location>
        <begin position="327"/>
        <end position="355"/>
    </location>
</feature>
<dbReference type="PANTHER" id="PTHR43297">
    <property type="entry name" value="OLIGOPEPTIDE TRANSPORT ATP-BINDING PROTEIN APPD"/>
    <property type="match status" value="1"/>
</dbReference>
<organism evidence="10 11">
    <name type="scientific">Nonomuraea deserti</name>
    <dbReference type="NCBI Taxonomy" id="1848322"/>
    <lineage>
        <taxon>Bacteria</taxon>
        <taxon>Bacillati</taxon>
        <taxon>Actinomycetota</taxon>
        <taxon>Actinomycetes</taxon>
        <taxon>Streptosporangiales</taxon>
        <taxon>Streptosporangiaceae</taxon>
        <taxon>Nonomuraea</taxon>
    </lineage>
</organism>
<dbReference type="PROSITE" id="PS50893">
    <property type="entry name" value="ABC_TRANSPORTER_2"/>
    <property type="match status" value="2"/>
</dbReference>
<dbReference type="NCBIfam" id="NF008453">
    <property type="entry name" value="PRK11308.1"/>
    <property type="match status" value="2"/>
</dbReference>
<gene>
    <name evidence="10" type="ORF">E1292_11755</name>
</gene>
<dbReference type="Pfam" id="PF00005">
    <property type="entry name" value="ABC_tran"/>
    <property type="match status" value="2"/>
</dbReference>
<dbReference type="Proteomes" id="UP000295258">
    <property type="component" value="Unassembled WGS sequence"/>
</dbReference>
<dbReference type="InterPro" id="IPR013563">
    <property type="entry name" value="Oligopep_ABC_C"/>
</dbReference>
<dbReference type="InterPro" id="IPR050388">
    <property type="entry name" value="ABC_Ni/Peptide_Import"/>
</dbReference>
<dbReference type="SMART" id="SM00382">
    <property type="entry name" value="AAA"/>
    <property type="match status" value="2"/>
</dbReference>
<evidence type="ECO:0000256" key="5">
    <source>
        <dbReference type="ARBA" id="ARBA00022741"/>
    </source>
</evidence>
<reference evidence="10 11" key="1">
    <citation type="submission" date="2019-03" db="EMBL/GenBank/DDBJ databases">
        <title>Draft genome sequences of novel Actinobacteria.</title>
        <authorList>
            <person name="Sahin N."/>
            <person name="Ay H."/>
            <person name="Saygin H."/>
        </authorList>
    </citation>
    <scope>NUCLEOTIDE SEQUENCE [LARGE SCALE GENOMIC DNA]</scope>
    <source>
        <strain evidence="10 11">KC310</strain>
    </source>
</reference>